<evidence type="ECO:0000313" key="8">
    <source>
        <dbReference type="Proteomes" id="UP001164929"/>
    </source>
</evidence>
<dbReference type="FunFam" id="3.40.50.2000:FF:000019">
    <property type="entry name" value="Glycosyltransferase"/>
    <property type="match status" value="1"/>
</dbReference>
<dbReference type="PROSITE" id="PS00375">
    <property type="entry name" value="UDPGT"/>
    <property type="match status" value="1"/>
</dbReference>
<dbReference type="Proteomes" id="UP001164929">
    <property type="component" value="Chromosome 17"/>
</dbReference>
<dbReference type="CDD" id="cd03784">
    <property type="entry name" value="GT1_Gtf-like"/>
    <property type="match status" value="1"/>
</dbReference>
<dbReference type="InterPro" id="IPR002213">
    <property type="entry name" value="UDP_glucos_trans"/>
</dbReference>
<comment type="caution">
    <text evidence="7">The sequence shown here is derived from an EMBL/GenBank/DDBJ whole genome shotgun (WGS) entry which is preliminary data.</text>
</comment>
<organism evidence="7 8">
    <name type="scientific">Populus alba x Populus x berolinensis</name>
    <dbReference type="NCBI Taxonomy" id="444605"/>
    <lineage>
        <taxon>Eukaryota</taxon>
        <taxon>Viridiplantae</taxon>
        <taxon>Streptophyta</taxon>
        <taxon>Embryophyta</taxon>
        <taxon>Tracheophyta</taxon>
        <taxon>Spermatophyta</taxon>
        <taxon>Magnoliopsida</taxon>
        <taxon>eudicotyledons</taxon>
        <taxon>Gunneridae</taxon>
        <taxon>Pentapetalae</taxon>
        <taxon>rosids</taxon>
        <taxon>fabids</taxon>
        <taxon>Malpighiales</taxon>
        <taxon>Salicaceae</taxon>
        <taxon>Saliceae</taxon>
        <taxon>Populus</taxon>
    </lineage>
</organism>
<sequence length="545" mass="61148">MENKHFLLISMPGQGHINPMFQFGKCLIHAGAGRVTFATTAHGLTQVKAFPSLENLHYASFSDGFDDGIKPTNDPHRIMAELKRVGSQTLTELLLSLSKEGNPVSYLIYTLLLPWAADVARDMSIPSVFLCILSTTAFALCYCFFEERDGVYDSNDNRPPSSIEMPGLPLFTSKDMPSFLLPNDPHASTLIPLFQHHIQALEKDSKACVLLNTSDCLEEEAIRLISNLNPIPIGPLVSYAFLDENNSTDSSCEIDLFEKSAEYSQWLNSKPKGSVVYVSFGSLAVLQKNQMEKILLGLTGTCRPFLWVIRPSAGSNDREFEEKIRDKVNEEVGLIVPWCSQMEVLTHESIGCFMMHCGWNSTLESLATGVPVLGFPQFSDQTTNAKMVEEVWRTGVRARVNEDGTLEAEEIERCLEMVMGGGQRGEEIRRNAKRWKGLTLEAVMEGGQKRKDNSEIDLFCRYPIWLISTIHSKRESRSHAYKQLAGLSYTICSKWKFIACNKRHALNNINAKYNRRKDKRTADLDLAVDHGKTKVNTTFSDIGIK</sequence>
<gene>
    <name evidence="7" type="ORF">NC653_038342</name>
</gene>
<dbReference type="GO" id="GO:0047213">
    <property type="term" value="F:anthocyanidin 3-O-glucosyltransferase activity"/>
    <property type="evidence" value="ECO:0007669"/>
    <property type="project" value="UniProtKB-EC"/>
</dbReference>
<comment type="catalytic activity">
    <reaction evidence="4">
        <text>an anthocyanidin + UDP-alpha-D-glucose + H(+) = an anthocyanidin 3-O-beta-D-glucoside + UDP</text>
        <dbReference type="Rhea" id="RHEA:20093"/>
        <dbReference type="ChEBI" id="CHEBI:15378"/>
        <dbReference type="ChEBI" id="CHEBI:16307"/>
        <dbReference type="ChEBI" id="CHEBI:58223"/>
        <dbReference type="ChEBI" id="CHEBI:58885"/>
        <dbReference type="ChEBI" id="CHEBI:143576"/>
        <dbReference type="EC" id="2.4.1.115"/>
    </reaction>
</comment>
<comment type="pathway">
    <text evidence="1">Pigment biosynthesis; anthocyanin biosynthesis.</text>
</comment>
<evidence type="ECO:0000313" key="7">
    <source>
        <dbReference type="EMBL" id="KAJ6960279.1"/>
    </source>
</evidence>
<dbReference type="GO" id="GO:0080044">
    <property type="term" value="F:quercetin 7-O-glucosyltransferase activity"/>
    <property type="evidence" value="ECO:0007669"/>
    <property type="project" value="TreeGrafter"/>
</dbReference>
<dbReference type="Pfam" id="PF00201">
    <property type="entry name" value="UDPGT"/>
    <property type="match status" value="1"/>
</dbReference>
<protein>
    <recommendedName>
        <fullName evidence="6">Glycosyltransferase</fullName>
        <ecNumber evidence="6">2.4.1.-</ecNumber>
    </recommendedName>
</protein>
<keyword evidence="8" id="KW-1185">Reference proteome</keyword>
<reference evidence="7" key="1">
    <citation type="journal article" date="2023" name="Mol. Ecol. Resour.">
        <title>Chromosome-level genome assembly of a triploid poplar Populus alba 'Berolinensis'.</title>
        <authorList>
            <person name="Chen S."/>
            <person name="Yu Y."/>
            <person name="Wang X."/>
            <person name="Wang S."/>
            <person name="Zhang T."/>
            <person name="Zhou Y."/>
            <person name="He R."/>
            <person name="Meng N."/>
            <person name="Wang Y."/>
            <person name="Liu W."/>
            <person name="Liu Z."/>
            <person name="Liu J."/>
            <person name="Guo Q."/>
            <person name="Huang H."/>
            <person name="Sederoff R.R."/>
            <person name="Wang G."/>
            <person name="Qu G."/>
            <person name="Chen S."/>
        </authorList>
    </citation>
    <scope>NUCLEOTIDE SEQUENCE</scope>
    <source>
        <strain evidence="7">SC-2020</strain>
    </source>
</reference>
<evidence type="ECO:0000256" key="1">
    <source>
        <dbReference type="ARBA" id="ARBA00004935"/>
    </source>
</evidence>
<dbReference type="EC" id="2.4.1.-" evidence="6"/>
<evidence type="ECO:0000256" key="5">
    <source>
        <dbReference type="RuleBase" id="RU003718"/>
    </source>
</evidence>
<evidence type="ECO:0000256" key="6">
    <source>
        <dbReference type="RuleBase" id="RU362057"/>
    </source>
</evidence>
<dbReference type="GO" id="GO:0080043">
    <property type="term" value="F:quercetin 3-O-glucosyltransferase activity"/>
    <property type="evidence" value="ECO:0007669"/>
    <property type="project" value="TreeGrafter"/>
</dbReference>
<dbReference type="EMBL" id="JAQIZT010000017">
    <property type="protein sequence ID" value="KAJ6960279.1"/>
    <property type="molecule type" value="Genomic_DNA"/>
</dbReference>
<keyword evidence="3 5" id="KW-0808">Transferase</keyword>
<dbReference type="PANTHER" id="PTHR11926">
    <property type="entry name" value="GLUCOSYL/GLUCURONOSYL TRANSFERASES"/>
    <property type="match status" value="1"/>
</dbReference>
<evidence type="ECO:0000256" key="2">
    <source>
        <dbReference type="ARBA" id="ARBA00009995"/>
    </source>
</evidence>
<name>A0AAD6PU11_9ROSI</name>
<comment type="similarity">
    <text evidence="2 5">Belongs to the UDP-glycosyltransferase family.</text>
</comment>
<dbReference type="InterPro" id="IPR035595">
    <property type="entry name" value="UDP_glycos_trans_CS"/>
</dbReference>
<proteinExistence type="inferred from homology"/>
<dbReference type="PANTHER" id="PTHR11926:SF1534">
    <property type="entry name" value="GLYCOSYLTRANSFERASE"/>
    <property type="match status" value="1"/>
</dbReference>
<dbReference type="SUPFAM" id="SSF53756">
    <property type="entry name" value="UDP-Glycosyltransferase/glycogen phosphorylase"/>
    <property type="match status" value="1"/>
</dbReference>
<dbReference type="Gene3D" id="3.40.50.2000">
    <property type="entry name" value="Glycogen Phosphorylase B"/>
    <property type="match status" value="2"/>
</dbReference>
<accession>A0AAD6PU11</accession>
<dbReference type="AlphaFoldDB" id="A0AAD6PU11"/>
<keyword evidence="5" id="KW-0328">Glycosyltransferase</keyword>
<evidence type="ECO:0000256" key="4">
    <source>
        <dbReference type="ARBA" id="ARBA00047606"/>
    </source>
</evidence>
<evidence type="ECO:0000256" key="3">
    <source>
        <dbReference type="ARBA" id="ARBA00022679"/>
    </source>
</evidence>